<dbReference type="PROSITE" id="PS51671">
    <property type="entry name" value="ACT"/>
    <property type="match status" value="1"/>
</dbReference>
<sequence length="147" mass="15944">MERKQYFLVDADALPEIFTHVVTAKRLLADGKAASTSEAARMAGISRGAFYKYRDAVFPYTSVVERSILTVQAMLADQPGVLMAFVSAFYDMGANILTINQNIPAGGNAVVSISARTDSMPEPVETLIERLKAIRGVRSVDSISNQV</sequence>
<evidence type="ECO:0000313" key="2">
    <source>
        <dbReference type="EMBL" id="MBC8532727.1"/>
    </source>
</evidence>
<dbReference type="EMBL" id="JACRSN010000002">
    <property type="protein sequence ID" value="MBC8532727.1"/>
    <property type="molecule type" value="Genomic_DNA"/>
</dbReference>
<dbReference type="RefSeq" id="WP_249317944.1">
    <property type="nucleotide sequence ID" value="NZ_JACRSN010000002.1"/>
</dbReference>
<dbReference type="SUPFAM" id="SSF55021">
    <property type="entry name" value="ACT-like"/>
    <property type="match status" value="1"/>
</dbReference>
<organism evidence="2 3">
    <name type="scientific">Yeguia hominis</name>
    <dbReference type="NCBI Taxonomy" id="2763662"/>
    <lineage>
        <taxon>Bacteria</taxon>
        <taxon>Bacillati</taxon>
        <taxon>Bacillota</taxon>
        <taxon>Clostridia</taxon>
        <taxon>Eubacteriales</taxon>
        <taxon>Yeguiaceae</taxon>
        <taxon>Yeguia</taxon>
    </lineage>
</organism>
<reference evidence="2" key="1">
    <citation type="submission" date="2020-08" db="EMBL/GenBank/DDBJ databases">
        <title>Genome public.</title>
        <authorList>
            <person name="Liu C."/>
            <person name="Sun Q."/>
        </authorList>
    </citation>
    <scope>NUCLEOTIDE SEQUENCE</scope>
    <source>
        <strain evidence="2">NSJ-40</strain>
    </source>
</reference>
<dbReference type="InterPro" id="IPR002912">
    <property type="entry name" value="ACT_dom"/>
</dbReference>
<evidence type="ECO:0000313" key="3">
    <source>
        <dbReference type="Proteomes" id="UP000651482"/>
    </source>
</evidence>
<feature type="domain" description="ACT" evidence="1">
    <location>
        <begin position="70"/>
        <end position="145"/>
    </location>
</feature>
<evidence type="ECO:0000259" key="1">
    <source>
        <dbReference type="PROSITE" id="PS51671"/>
    </source>
</evidence>
<accession>A0A926HM33</accession>
<name>A0A926HM33_9FIRM</name>
<gene>
    <name evidence="2" type="ORF">IAG03_01655</name>
</gene>
<comment type="caution">
    <text evidence="2">The sequence shown here is derived from an EMBL/GenBank/DDBJ whole genome shotgun (WGS) entry which is preliminary data.</text>
</comment>
<dbReference type="Proteomes" id="UP000651482">
    <property type="component" value="Unassembled WGS sequence"/>
</dbReference>
<dbReference type="InterPro" id="IPR045865">
    <property type="entry name" value="ACT-like_dom_sf"/>
</dbReference>
<proteinExistence type="predicted"/>
<dbReference type="AlphaFoldDB" id="A0A926HM33"/>
<dbReference type="NCBIfam" id="NF003361">
    <property type="entry name" value="PRK04435.1"/>
    <property type="match status" value="1"/>
</dbReference>
<keyword evidence="3" id="KW-1185">Reference proteome</keyword>
<dbReference type="Gene3D" id="3.30.70.260">
    <property type="match status" value="1"/>
</dbReference>
<protein>
    <submittedName>
        <fullName evidence="2">ACT domain-containing protein</fullName>
    </submittedName>
</protein>